<dbReference type="InterPro" id="IPR022209">
    <property type="entry name" value="CWC25"/>
</dbReference>
<dbReference type="AlphaFoldDB" id="A0A0L7LHX3"/>
<organism evidence="10 11">
    <name type="scientific">Operophtera brumata</name>
    <name type="common">Winter moth</name>
    <name type="synonym">Phalaena brumata</name>
    <dbReference type="NCBI Taxonomy" id="104452"/>
    <lineage>
        <taxon>Eukaryota</taxon>
        <taxon>Metazoa</taxon>
        <taxon>Ecdysozoa</taxon>
        <taxon>Arthropoda</taxon>
        <taxon>Hexapoda</taxon>
        <taxon>Insecta</taxon>
        <taxon>Pterygota</taxon>
        <taxon>Neoptera</taxon>
        <taxon>Endopterygota</taxon>
        <taxon>Lepidoptera</taxon>
        <taxon>Glossata</taxon>
        <taxon>Ditrysia</taxon>
        <taxon>Geometroidea</taxon>
        <taxon>Geometridae</taxon>
        <taxon>Larentiinae</taxon>
        <taxon>Operophtera</taxon>
    </lineage>
</organism>
<feature type="compositionally biased region" description="Basic and acidic residues" evidence="8">
    <location>
        <begin position="280"/>
        <end position="323"/>
    </location>
</feature>
<proteinExistence type="inferred from homology"/>
<evidence type="ECO:0000256" key="2">
    <source>
        <dbReference type="ARBA" id="ARBA00006695"/>
    </source>
</evidence>
<dbReference type="STRING" id="104452.A0A0L7LHX3"/>
<feature type="compositionally biased region" description="Low complexity" evidence="8">
    <location>
        <begin position="461"/>
        <end position="470"/>
    </location>
</feature>
<dbReference type="EMBL" id="JTDY01001039">
    <property type="protein sequence ID" value="KOB75052.1"/>
    <property type="molecule type" value="Genomic_DNA"/>
</dbReference>
<keyword evidence="4" id="KW-0747">Spliceosome</keyword>
<dbReference type="Proteomes" id="UP000037510">
    <property type="component" value="Unassembled WGS sequence"/>
</dbReference>
<comment type="subcellular location">
    <subcellularLocation>
        <location evidence="1">Nucleus</location>
    </subcellularLocation>
</comment>
<keyword evidence="6" id="KW-0508">mRNA splicing</keyword>
<feature type="compositionally biased region" description="Basic and acidic residues" evidence="8">
    <location>
        <begin position="471"/>
        <end position="486"/>
    </location>
</feature>
<dbReference type="SMART" id="SM01083">
    <property type="entry name" value="Cir_N"/>
    <property type="match status" value="1"/>
</dbReference>
<feature type="compositionally biased region" description="Basic and acidic residues" evidence="8">
    <location>
        <begin position="362"/>
        <end position="411"/>
    </location>
</feature>
<keyword evidence="11" id="KW-1185">Reference proteome</keyword>
<gene>
    <name evidence="10" type="ORF">OBRU01_08061</name>
</gene>
<evidence type="ECO:0000256" key="8">
    <source>
        <dbReference type="SAM" id="MobiDB-lite"/>
    </source>
</evidence>
<dbReference type="GO" id="GO:0005684">
    <property type="term" value="C:U2-type spliceosomal complex"/>
    <property type="evidence" value="ECO:0007669"/>
    <property type="project" value="TreeGrafter"/>
</dbReference>
<feature type="region of interest" description="Disordered" evidence="8">
    <location>
        <begin position="450"/>
        <end position="508"/>
    </location>
</feature>
<feature type="region of interest" description="Disordered" evidence="8">
    <location>
        <begin position="1"/>
        <end position="32"/>
    </location>
</feature>
<dbReference type="Pfam" id="PF10197">
    <property type="entry name" value="Cir_N"/>
    <property type="match status" value="1"/>
</dbReference>
<evidence type="ECO:0000256" key="5">
    <source>
        <dbReference type="ARBA" id="ARBA00023054"/>
    </source>
</evidence>
<feature type="compositionally biased region" description="Basic and acidic residues" evidence="8">
    <location>
        <begin position="19"/>
        <end position="32"/>
    </location>
</feature>
<feature type="region of interest" description="Disordered" evidence="8">
    <location>
        <begin position="201"/>
        <end position="429"/>
    </location>
</feature>
<dbReference type="Pfam" id="PF12542">
    <property type="entry name" value="CWC25"/>
    <property type="match status" value="1"/>
</dbReference>
<name>A0A0L7LHX3_OPEBR</name>
<evidence type="ECO:0000313" key="11">
    <source>
        <dbReference type="Proteomes" id="UP000037510"/>
    </source>
</evidence>
<protein>
    <submittedName>
        <fullName evidence="10">Coiled-coil domain-containing protein 49</fullName>
    </submittedName>
</protein>
<evidence type="ECO:0000256" key="1">
    <source>
        <dbReference type="ARBA" id="ARBA00004123"/>
    </source>
</evidence>
<keyword evidence="5" id="KW-0175">Coiled coil</keyword>
<evidence type="ECO:0000256" key="7">
    <source>
        <dbReference type="ARBA" id="ARBA00023242"/>
    </source>
</evidence>
<keyword evidence="3" id="KW-0507">mRNA processing</keyword>
<feature type="compositionally biased region" description="Polar residues" evidence="8">
    <location>
        <begin position="268"/>
        <end position="279"/>
    </location>
</feature>
<evidence type="ECO:0000256" key="4">
    <source>
        <dbReference type="ARBA" id="ARBA00022728"/>
    </source>
</evidence>
<sequence>MGGGDLNTKKSWHPSTLKNQERVWKAEQAEAEEKKRILELQREREHENDRTQLNEMVQRNFGAGGSHQAGDNRLHWMYDKPDKQVQHEDYLLGKEIGKSDESERAQNAIPAVSRRVVGSSMTKTLDDTQVDLARKLREDPLLLVKDRERAARAALLNNPLQRKRLTELLRKEKKKDKNLDDMLAAKLNALGGEKGIDLSRLLNSNDSSSESSQSSDHKSKKTKKKIKKEKLKKKTKKSKKKKHSSDSDTGDDNDTRRHEVSAADRYNSIPQHQSYNRNSESTRYDDRRRTDKFYENDHKSYRNREADEGHYREKRERSYDNSKHQSSTSRSYKDKGSESRKRRSDSYSGSDGGETTMKRSKREVDKNRNDSGVRHKRRDSPDKSNQKFMSKKWEGARERKPGMSEAERAAKLLEMSAAGRAREAERGSRLRSNRHYIQRDNTHMNQHFARCTSPDGDDAAAEASSRAPRALRPEARALPDSLESRLRSNRHYIQRDNTHMNQHFARSK</sequence>
<reference evidence="10 11" key="1">
    <citation type="journal article" date="2015" name="Genome Biol. Evol.">
        <title>The genome of winter moth (Operophtera brumata) provides a genomic perspective on sexual dimorphism and phenology.</title>
        <authorList>
            <person name="Derks M.F."/>
            <person name="Smit S."/>
            <person name="Salis L."/>
            <person name="Schijlen E."/>
            <person name="Bossers A."/>
            <person name="Mateman C."/>
            <person name="Pijl A.S."/>
            <person name="de Ridder D."/>
            <person name="Groenen M.A."/>
            <person name="Visser M.E."/>
            <person name="Megens H.J."/>
        </authorList>
    </citation>
    <scope>NUCLEOTIDE SEQUENCE [LARGE SCALE GENOMIC DNA]</scope>
    <source>
        <strain evidence="10">WM2013NL</strain>
        <tissue evidence="10">Head and thorax</tissue>
    </source>
</reference>
<accession>A0A0L7LHX3</accession>
<keyword evidence="7" id="KW-0539">Nucleus</keyword>
<dbReference type="PANTHER" id="PTHR16196">
    <property type="entry name" value="CELL CYCLE CONTROL PROTEIN CWF25"/>
    <property type="match status" value="1"/>
</dbReference>
<evidence type="ECO:0000256" key="3">
    <source>
        <dbReference type="ARBA" id="ARBA00022664"/>
    </source>
</evidence>
<evidence type="ECO:0000313" key="10">
    <source>
        <dbReference type="EMBL" id="KOB75052.1"/>
    </source>
</evidence>
<dbReference type="PANTHER" id="PTHR16196:SF0">
    <property type="entry name" value="PRE-MRNA-SPLICING FACTOR CWC25 HOMOLOG"/>
    <property type="match status" value="1"/>
</dbReference>
<dbReference type="InterPro" id="IPR051376">
    <property type="entry name" value="CWC25_splicing_factor"/>
</dbReference>
<evidence type="ECO:0000256" key="6">
    <source>
        <dbReference type="ARBA" id="ARBA00023187"/>
    </source>
</evidence>
<feature type="compositionally biased region" description="Basic residues" evidence="8">
    <location>
        <begin position="218"/>
        <end position="243"/>
    </location>
</feature>
<evidence type="ECO:0000259" key="9">
    <source>
        <dbReference type="SMART" id="SM01083"/>
    </source>
</evidence>
<comment type="similarity">
    <text evidence="2">Belongs to the CWC25 family.</text>
</comment>
<dbReference type="GO" id="GO:0000398">
    <property type="term" value="P:mRNA splicing, via spliceosome"/>
    <property type="evidence" value="ECO:0007669"/>
    <property type="project" value="TreeGrafter"/>
</dbReference>
<comment type="caution">
    <text evidence="10">The sequence shown here is derived from an EMBL/GenBank/DDBJ whole genome shotgun (WGS) entry which is preliminary data.</text>
</comment>
<feature type="compositionally biased region" description="Basic and acidic residues" evidence="8">
    <location>
        <begin position="253"/>
        <end position="262"/>
    </location>
</feature>
<feature type="domain" description="CBF1-interacting co-repressor CIR N-terminal" evidence="9">
    <location>
        <begin position="11"/>
        <end position="47"/>
    </location>
</feature>
<dbReference type="InterPro" id="IPR019339">
    <property type="entry name" value="CIR_N_dom"/>
</dbReference>